<evidence type="ECO:0000313" key="1">
    <source>
        <dbReference type="EMBL" id="JAH58281.1"/>
    </source>
</evidence>
<dbReference type="AlphaFoldDB" id="A0A0E9TXN6"/>
<accession>A0A0E9TXN6</accession>
<reference evidence="1" key="2">
    <citation type="journal article" date="2015" name="Fish Shellfish Immunol.">
        <title>Early steps in the European eel (Anguilla anguilla)-Vibrio vulnificus interaction in the gills: Role of the RtxA13 toxin.</title>
        <authorList>
            <person name="Callol A."/>
            <person name="Pajuelo D."/>
            <person name="Ebbesson L."/>
            <person name="Teles M."/>
            <person name="MacKenzie S."/>
            <person name="Amaro C."/>
        </authorList>
    </citation>
    <scope>NUCLEOTIDE SEQUENCE</scope>
</reference>
<name>A0A0E9TXN6_ANGAN</name>
<reference evidence="1" key="1">
    <citation type="submission" date="2014-11" db="EMBL/GenBank/DDBJ databases">
        <authorList>
            <person name="Amaro Gonzalez C."/>
        </authorList>
    </citation>
    <scope>NUCLEOTIDE SEQUENCE</scope>
</reference>
<organism evidence="1">
    <name type="scientific">Anguilla anguilla</name>
    <name type="common">European freshwater eel</name>
    <name type="synonym">Muraena anguilla</name>
    <dbReference type="NCBI Taxonomy" id="7936"/>
    <lineage>
        <taxon>Eukaryota</taxon>
        <taxon>Metazoa</taxon>
        <taxon>Chordata</taxon>
        <taxon>Craniata</taxon>
        <taxon>Vertebrata</taxon>
        <taxon>Euteleostomi</taxon>
        <taxon>Actinopterygii</taxon>
        <taxon>Neopterygii</taxon>
        <taxon>Teleostei</taxon>
        <taxon>Anguilliformes</taxon>
        <taxon>Anguillidae</taxon>
        <taxon>Anguilla</taxon>
    </lineage>
</organism>
<proteinExistence type="predicted"/>
<sequence length="69" mass="7820">MGWAKKSIAKSKTLCTFGSFEQQKLMRPVLWSTGLLSPPWIWNRGTMTPGLLFMLQPQKVLHGVFINGE</sequence>
<protein>
    <submittedName>
        <fullName evidence="1">Uncharacterized protein</fullName>
    </submittedName>
</protein>
<dbReference type="EMBL" id="GBXM01050296">
    <property type="protein sequence ID" value="JAH58281.1"/>
    <property type="molecule type" value="Transcribed_RNA"/>
</dbReference>